<protein>
    <submittedName>
        <fullName evidence="3">Oleandomycin glycosyltransferase</fullName>
    </submittedName>
</protein>
<dbReference type="FunFam" id="3.40.50.2000:FF:000072">
    <property type="entry name" value="Glycosyl transferase"/>
    <property type="match status" value="1"/>
</dbReference>
<evidence type="ECO:0000313" key="3">
    <source>
        <dbReference type="EMBL" id="VTP10883.1"/>
    </source>
</evidence>
<dbReference type="PANTHER" id="PTHR48050">
    <property type="entry name" value="STEROL 3-BETA-GLUCOSYLTRANSFERASE"/>
    <property type="match status" value="1"/>
</dbReference>
<dbReference type="GO" id="GO:0008194">
    <property type="term" value="F:UDP-glycosyltransferase activity"/>
    <property type="evidence" value="ECO:0007669"/>
    <property type="project" value="InterPro"/>
</dbReference>
<sequence length="400" mass="43219">MFPRAGLHICVVAASAPSHMYPHLPVVRELVERGHRVSYVVGAHRAELVRDTGADVIGCTSVLPGAPGGPESWDDDGDPVRGMQLFLDEAIHVLPQLHAALDDDRPDLVLYDIGGMAGPVAADQWGVPAAQLSPSEVAWDGYHEDMAEVLGPLLNSPSGQAYRRTFDDWLARSHTSLTFDEVTGAPHRCLVLIPRVMQRHADRVGDRYRFVGPCIDPRREDPGDWTPPAGDGPLALLAFGTSYTDRADVYRHVITALDGLGWRLVLATGRGELGGLGTVPDWVQLRDTVPQPAVLRVADAFFTHAGMGSCTEGLWYGVPMVAMPQAVDQPDNAARLQGIGAGVHLQAHLPEPAEIRQALLYVTSDPRVRLRLNGIREEIRAHGGPAHAADAVEDVAAGRW</sequence>
<keyword evidence="2 3" id="KW-0808">Transferase</keyword>
<dbReference type="GO" id="GO:0016758">
    <property type="term" value="F:hexosyltransferase activity"/>
    <property type="evidence" value="ECO:0007669"/>
    <property type="project" value="InterPro"/>
</dbReference>
<dbReference type="InterPro" id="IPR010610">
    <property type="entry name" value="EryCIII-like_C"/>
</dbReference>
<dbReference type="KEGG" id="msn:LI99_03625"/>
<dbReference type="SUPFAM" id="SSF53756">
    <property type="entry name" value="UDP-Glycosyltransferase/glycogen phosphorylase"/>
    <property type="match status" value="1"/>
</dbReference>
<dbReference type="Gene3D" id="3.40.50.2000">
    <property type="entry name" value="Glycogen Phosphorylase B"/>
    <property type="match status" value="2"/>
</dbReference>
<dbReference type="AlphaFoldDB" id="A0A653FME0"/>
<reference evidence="3" key="1">
    <citation type="submission" date="2019-05" db="EMBL/GenBank/DDBJ databases">
        <authorList>
            <person name="Naeem R."/>
            <person name="Antony C."/>
            <person name="Guan Q."/>
        </authorList>
    </citation>
    <scope>NUCLEOTIDE SEQUENCE</scope>
    <source>
        <strain evidence="3">1</strain>
    </source>
</reference>
<dbReference type="GeneID" id="93455640"/>
<proteinExistence type="inferred from homology"/>
<dbReference type="NCBIfam" id="TIGR01426">
    <property type="entry name" value="MGT"/>
    <property type="match status" value="1"/>
</dbReference>
<organism evidence="3">
    <name type="scientific">Mycolicibacterium smegmatis</name>
    <name type="common">Mycobacterium smegmatis</name>
    <dbReference type="NCBI Taxonomy" id="1772"/>
    <lineage>
        <taxon>Bacteria</taxon>
        <taxon>Bacillati</taxon>
        <taxon>Actinomycetota</taxon>
        <taxon>Actinomycetes</taxon>
        <taxon>Mycobacteriales</taxon>
        <taxon>Mycobacteriaceae</taxon>
        <taxon>Mycolicibacterium</taxon>
    </lineage>
</organism>
<dbReference type="PANTHER" id="PTHR48050:SF13">
    <property type="entry name" value="STEROL 3-BETA-GLUCOSYLTRANSFERASE UGT80A2"/>
    <property type="match status" value="1"/>
</dbReference>
<dbReference type="InterPro" id="IPR050426">
    <property type="entry name" value="Glycosyltransferase_28"/>
</dbReference>
<dbReference type="GO" id="GO:0009247">
    <property type="term" value="P:glycolipid biosynthetic process"/>
    <property type="evidence" value="ECO:0007669"/>
    <property type="project" value="UniProtKB-ARBA"/>
</dbReference>
<dbReference type="Pfam" id="PF06722">
    <property type="entry name" value="EryCIII-like_C"/>
    <property type="match status" value="1"/>
</dbReference>
<evidence type="ECO:0000256" key="1">
    <source>
        <dbReference type="ARBA" id="ARBA00009995"/>
    </source>
</evidence>
<evidence type="ECO:0000256" key="2">
    <source>
        <dbReference type="ARBA" id="ARBA00022679"/>
    </source>
</evidence>
<dbReference type="RefSeq" id="WP_011727150.1">
    <property type="nucleotide sequence ID" value="NZ_CP009495.1"/>
</dbReference>
<dbReference type="GO" id="GO:0017000">
    <property type="term" value="P:antibiotic biosynthetic process"/>
    <property type="evidence" value="ECO:0007669"/>
    <property type="project" value="UniProtKB-ARBA"/>
</dbReference>
<dbReference type="EMBL" id="LR589659">
    <property type="protein sequence ID" value="VTP10883.1"/>
    <property type="molecule type" value="Genomic_DNA"/>
</dbReference>
<dbReference type="CDD" id="cd03784">
    <property type="entry name" value="GT1_Gtf-like"/>
    <property type="match status" value="1"/>
</dbReference>
<dbReference type="OMA" id="MFSIAAH"/>
<comment type="similarity">
    <text evidence="1">Belongs to the UDP-glycosyltransferase family.</text>
</comment>
<dbReference type="InterPro" id="IPR002213">
    <property type="entry name" value="UDP_glucos_trans"/>
</dbReference>
<dbReference type="GO" id="GO:0016020">
    <property type="term" value="C:membrane"/>
    <property type="evidence" value="ECO:0007669"/>
    <property type="project" value="GOC"/>
</dbReference>
<name>A0A653FME0_MYCSM</name>
<dbReference type="InterPro" id="IPR006326">
    <property type="entry name" value="UDPGT_MGT-like"/>
</dbReference>
<gene>
    <name evidence="3" type="primary">oleD</name>
    <name evidence="3" type="ORF">BIN_B_05228</name>
</gene>
<dbReference type="KEGG" id="msh:LI98_03625"/>
<accession>A0A653FME0</accession>